<dbReference type="InterPro" id="IPR029753">
    <property type="entry name" value="D-isomer_DH_CS"/>
</dbReference>
<sequence length="305" mass="32563">MLIAVPADAPVGDLPPDARLARLDEDDPIPDDTAFLVLEPVLRERLVEALPRLTGLRVVQTVHAGVDWVPSLPDGVLLCNASGVHDGPVTEWIMGVLLATGKRLPHYWDHQRAGTWDRSGNLSFGDGPAPRHLDESTVLIIGYGSIGALLESRLAPFGTRILRIARHPRDGVGGPEALPESLGQADAVVLLAPSTPETRGMVGEKFLAAMRPGALLVNAARGALVDHDALLVALRAGQVRAALDATEPEPLPDGHPLWSAPGIMITPHVAGSSATWRTRAYRHVAEQVSALAEGRPLRNVRHHGY</sequence>
<evidence type="ECO:0000259" key="3">
    <source>
        <dbReference type="Pfam" id="PF02826"/>
    </source>
</evidence>
<proteinExistence type="predicted"/>
<dbReference type="EMBL" id="JACDUR010000001">
    <property type="protein sequence ID" value="MBA2890124.1"/>
    <property type="molecule type" value="Genomic_DNA"/>
</dbReference>
<reference evidence="4 5" key="1">
    <citation type="submission" date="2020-07" db="EMBL/GenBank/DDBJ databases">
        <title>Genomic Encyclopedia of Type Strains, Phase IV (KMG-IV): sequencing the most valuable type-strain genomes for metagenomic binning, comparative biology and taxonomic classification.</title>
        <authorList>
            <person name="Goeker M."/>
        </authorList>
    </citation>
    <scope>NUCLEOTIDE SEQUENCE [LARGE SCALE GENOMIC DNA]</scope>
    <source>
        <strain evidence="4 5">DSM 45533</strain>
    </source>
</reference>
<feature type="domain" description="D-isomer specific 2-hydroxyacid dehydrogenase NAD-binding" evidence="3">
    <location>
        <begin position="95"/>
        <end position="270"/>
    </location>
</feature>
<keyword evidence="5" id="KW-1185">Reference proteome</keyword>
<gene>
    <name evidence="4" type="ORF">HNR30_001459</name>
</gene>
<protein>
    <submittedName>
        <fullName evidence="4">Phosphoglycerate dehydrogenase-like enzyme</fullName>
    </submittedName>
</protein>
<dbReference type="SUPFAM" id="SSF51735">
    <property type="entry name" value="NAD(P)-binding Rossmann-fold domains"/>
    <property type="match status" value="1"/>
</dbReference>
<keyword evidence="2" id="KW-0520">NAD</keyword>
<dbReference type="PROSITE" id="PS00671">
    <property type="entry name" value="D_2_HYDROXYACID_DH_3"/>
    <property type="match status" value="1"/>
</dbReference>
<dbReference type="PANTHER" id="PTHR43333:SF1">
    <property type="entry name" value="D-ISOMER SPECIFIC 2-HYDROXYACID DEHYDROGENASE NAD-BINDING DOMAIN-CONTAINING PROTEIN"/>
    <property type="match status" value="1"/>
</dbReference>
<keyword evidence="1" id="KW-0560">Oxidoreductase</keyword>
<dbReference type="PANTHER" id="PTHR43333">
    <property type="entry name" value="2-HACID_DH_C DOMAIN-CONTAINING PROTEIN"/>
    <property type="match status" value="1"/>
</dbReference>
<name>A0A7W0HNS6_9ACTN</name>
<dbReference type="InterPro" id="IPR006140">
    <property type="entry name" value="D-isomer_DH_NAD-bd"/>
</dbReference>
<organism evidence="4 5">
    <name type="scientific">Nonomuraea soli</name>
    <dbReference type="NCBI Taxonomy" id="1032476"/>
    <lineage>
        <taxon>Bacteria</taxon>
        <taxon>Bacillati</taxon>
        <taxon>Actinomycetota</taxon>
        <taxon>Actinomycetes</taxon>
        <taxon>Streptosporangiales</taxon>
        <taxon>Streptosporangiaceae</taxon>
        <taxon>Nonomuraea</taxon>
    </lineage>
</organism>
<dbReference type="RefSeq" id="WP_181608844.1">
    <property type="nucleotide sequence ID" value="NZ_BAABAM010000001.1"/>
</dbReference>
<dbReference type="AlphaFoldDB" id="A0A7W0HNS6"/>
<dbReference type="InterPro" id="IPR036291">
    <property type="entry name" value="NAD(P)-bd_dom_sf"/>
</dbReference>
<dbReference type="Proteomes" id="UP000530928">
    <property type="component" value="Unassembled WGS sequence"/>
</dbReference>
<dbReference type="Gene3D" id="3.40.50.720">
    <property type="entry name" value="NAD(P)-binding Rossmann-like Domain"/>
    <property type="match status" value="2"/>
</dbReference>
<comment type="caution">
    <text evidence="4">The sequence shown here is derived from an EMBL/GenBank/DDBJ whole genome shotgun (WGS) entry which is preliminary data.</text>
</comment>
<accession>A0A7W0HNS6</accession>
<dbReference type="GO" id="GO:0016616">
    <property type="term" value="F:oxidoreductase activity, acting on the CH-OH group of donors, NAD or NADP as acceptor"/>
    <property type="evidence" value="ECO:0007669"/>
    <property type="project" value="UniProtKB-ARBA"/>
</dbReference>
<evidence type="ECO:0000313" key="4">
    <source>
        <dbReference type="EMBL" id="MBA2890124.1"/>
    </source>
</evidence>
<dbReference type="Pfam" id="PF02826">
    <property type="entry name" value="2-Hacid_dh_C"/>
    <property type="match status" value="1"/>
</dbReference>
<dbReference type="GO" id="GO:0051287">
    <property type="term" value="F:NAD binding"/>
    <property type="evidence" value="ECO:0007669"/>
    <property type="project" value="InterPro"/>
</dbReference>
<evidence type="ECO:0000256" key="1">
    <source>
        <dbReference type="ARBA" id="ARBA00023002"/>
    </source>
</evidence>
<evidence type="ECO:0000313" key="5">
    <source>
        <dbReference type="Proteomes" id="UP000530928"/>
    </source>
</evidence>
<evidence type="ECO:0000256" key="2">
    <source>
        <dbReference type="ARBA" id="ARBA00023027"/>
    </source>
</evidence>